<dbReference type="SMART" id="SM00473">
    <property type="entry name" value="PAN_AP"/>
    <property type="match status" value="3"/>
</dbReference>
<dbReference type="OrthoDB" id="5793255at2759"/>
<dbReference type="PANTHER" id="PTHR47327">
    <property type="entry name" value="FI18240P1-RELATED"/>
    <property type="match status" value="1"/>
</dbReference>
<evidence type="ECO:0000259" key="3">
    <source>
        <dbReference type="PROSITE" id="PS50948"/>
    </source>
</evidence>
<dbReference type="Gene3D" id="3.50.4.10">
    <property type="entry name" value="Hepatocyte Growth Factor"/>
    <property type="match status" value="3"/>
</dbReference>
<dbReference type="CDD" id="cd01099">
    <property type="entry name" value="PAN_AP_HGF"/>
    <property type="match status" value="1"/>
</dbReference>
<name>A0A811KLK0_9BILA</name>
<feature type="signal peptide" evidence="2">
    <location>
        <begin position="1"/>
        <end position="19"/>
    </location>
</feature>
<keyword evidence="5" id="KW-1185">Reference proteome</keyword>
<dbReference type="PROSITE" id="PS50948">
    <property type="entry name" value="PAN"/>
    <property type="match status" value="3"/>
</dbReference>
<dbReference type="SUPFAM" id="SSF57414">
    <property type="entry name" value="Hairpin loop containing domain-like"/>
    <property type="match status" value="3"/>
</dbReference>
<feature type="region of interest" description="Disordered" evidence="1">
    <location>
        <begin position="247"/>
        <end position="343"/>
    </location>
</feature>
<dbReference type="EMBL" id="CAJFDH010000003">
    <property type="protein sequence ID" value="CAD5217093.1"/>
    <property type="molecule type" value="Genomic_DNA"/>
</dbReference>
<reference evidence="4" key="1">
    <citation type="submission" date="2020-09" db="EMBL/GenBank/DDBJ databases">
        <authorList>
            <person name="Kikuchi T."/>
        </authorList>
    </citation>
    <scope>NUCLEOTIDE SEQUENCE</scope>
    <source>
        <strain evidence="4">SH1</strain>
    </source>
</reference>
<dbReference type="GO" id="GO:0009653">
    <property type="term" value="P:anatomical structure morphogenesis"/>
    <property type="evidence" value="ECO:0007669"/>
    <property type="project" value="TreeGrafter"/>
</dbReference>
<keyword evidence="2" id="KW-0732">Signal</keyword>
<dbReference type="Proteomes" id="UP000783686">
    <property type="component" value="Unassembled WGS sequence"/>
</dbReference>
<feature type="region of interest" description="Disordered" evidence="1">
    <location>
        <begin position="190"/>
        <end position="219"/>
    </location>
</feature>
<feature type="chain" id="PRO_5036221055" description="Apple domain-containing protein" evidence="2">
    <location>
        <begin position="20"/>
        <end position="629"/>
    </location>
</feature>
<dbReference type="PANTHER" id="PTHR47327:SF1">
    <property type="entry name" value="RE15579P"/>
    <property type="match status" value="1"/>
</dbReference>
<feature type="domain" description="Apple" evidence="3">
    <location>
        <begin position="482"/>
        <end position="562"/>
    </location>
</feature>
<feature type="domain" description="Apple" evidence="3">
    <location>
        <begin position="381"/>
        <end position="474"/>
    </location>
</feature>
<sequence length="629" mass="68666">MGLVRLVFLLGSFVSVSHGASQYVRCFHRTERRSIDNSQPIIEVFSVSPHQCLDQCILSSNNAVKVGLCKSVVYDHFQHSCRLYDHDGTKVPAITHPAVGYDLYVRTAITQECGGPMFRFFRDSALKPRGPEDLIDNIETKKVAKSPPDGSIVINKEVNGGTVQEVIENPGNPFSNRVNPVISTTTAATVTQKSLDDEESDFEGWTQSASRQRDIELNADSFFDSPKTVKKSSKTVDVPKTDFQSDDYDVITEEEATRNDVAKTTRTPEVHSHDNIENGRDSEGLDSDDNAKSNGDDDKNDNSDKNDYGNDNKDDDKEENTNSIHKHKVPQPLTPPPPGSAGREAIVNILAGQLNQFLGMDKLIASTTPTPTTTRPKQIVCPTSLGYYVVAGNEMVLPAAPQPGQVHIFEGVGQPMCGQLCSTNRGPKGESLQCASINYHHETKRCELYSVLAEPHGPGALLENSHVIYSEKFCLPAHHGKCLDDDIFILHAQKQVRGHVVQQTAAYSIAQCLQACLNTPNCKSATLVSTSARCLLTSDDVTANPMVLYPADSGTVVVENGCNGYNRAVYKPNVLVSSVVAPPPPPVAPPAPELPWSEWSECRYKVGAGEIVRIRSRANGKLQLQKCGN</sequence>
<feature type="compositionally biased region" description="Basic and acidic residues" evidence="1">
    <location>
        <begin position="255"/>
        <end position="315"/>
    </location>
</feature>
<accession>A0A811KLK0</accession>
<dbReference type="InterPro" id="IPR052774">
    <property type="entry name" value="Celegans_DevNeuronal_Protein"/>
</dbReference>
<dbReference type="InterPro" id="IPR003609">
    <property type="entry name" value="Pan_app"/>
</dbReference>
<protein>
    <recommendedName>
        <fullName evidence="3">Apple domain-containing protein</fullName>
    </recommendedName>
</protein>
<dbReference type="EMBL" id="CAJFCW020000003">
    <property type="protein sequence ID" value="CAG9107088.1"/>
    <property type="molecule type" value="Genomic_DNA"/>
</dbReference>
<comment type="caution">
    <text evidence="4">The sequence shown here is derived from an EMBL/GenBank/DDBJ whole genome shotgun (WGS) entry which is preliminary data.</text>
</comment>
<evidence type="ECO:0000313" key="5">
    <source>
        <dbReference type="Proteomes" id="UP000614601"/>
    </source>
</evidence>
<evidence type="ECO:0000313" key="4">
    <source>
        <dbReference type="EMBL" id="CAD5217093.1"/>
    </source>
</evidence>
<proteinExistence type="predicted"/>
<dbReference type="Proteomes" id="UP000614601">
    <property type="component" value="Unassembled WGS sequence"/>
</dbReference>
<evidence type="ECO:0000256" key="1">
    <source>
        <dbReference type="SAM" id="MobiDB-lite"/>
    </source>
</evidence>
<dbReference type="AlphaFoldDB" id="A0A811KLK0"/>
<dbReference type="Pfam" id="PF00024">
    <property type="entry name" value="PAN_1"/>
    <property type="match status" value="3"/>
</dbReference>
<organism evidence="4 5">
    <name type="scientific">Bursaphelenchus okinawaensis</name>
    <dbReference type="NCBI Taxonomy" id="465554"/>
    <lineage>
        <taxon>Eukaryota</taxon>
        <taxon>Metazoa</taxon>
        <taxon>Ecdysozoa</taxon>
        <taxon>Nematoda</taxon>
        <taxon>Chromadorea</taxon>
        <taxon>Rhabditida</taxon>
        <taxon>Tylenchina</taxon>
        <taxon>Tylenchomorpha</taxon>
        <taxon>Aphelenchoidea</taxon>
        <taxon>Aphelenchoididae</taxon>
        <taxon>Bursaphelenchus</taxon>
    </lineage>
</organism>
<evidence type="ECO:0000256" key="2">
    <source>
        <dbReference type="SAM" id="SignalP"/>
    </source>
</evidence>
<feature type="domain" description="Apple" evidence="3">
    <location>
        <begin position="26"/>
        <end position="108"/>
    </location>
</feature>
<gene>
    <name evidence="4" type="ORF">BOKJ2_LOCUS6915</name>
</gene>